<sequence>MAPAKVDNVKKTDPTAQALKTAKVVKSGPTFKKKVKKFRK</sequence>
<evidence type="ECO:0000313" key="1">
    <source>
        <dbReference type="EMBL" id="GKV47103.1"/>
    </source>
</evidence>
<reference evidence="1 2" key="1">
    <citation type="journal article" date="2021" name="Commun. Biol.">
        <title>The genome of Shorea leprosula (Dipterocarpaceae) highlights the ecological relevance of drought in aseasonal tropical rainforests.</title>
        <authorList>
            <person name="Ng K.K.S."/>
            <person name="Kobayashi M.J."/>
            <person name="Fawcett J.A."/>
            <person name="Hatakeyama M."/>
            <person name="Paape T."/>
            <person name="Ng C.H."/>
            <person name="Ang C.C."/>
            <person name="Tnah L.H."/>
            <person name="Lee C.T."/>
            <person name="Nishiyama T."/>
            <person name="Sese J."/>
            <person name="O'Brien M.J."/>
            <person name="Copetti D."/>
            <person name="Mohd Noor M.I."/>
            <person name="Ong R.C."/>
            <person name="Putra M."/>
            <person name="Sireger I.Z."/>
            <person name="Indrioko S."/>
            <person name="Kosugi Y."/>
            <person name="Izuno A."/>
            <person name="Isagi Y."/>
            <person name="Lee S.L."/>
            <person name="Shimizu K.K."/>
        </authorList>
    </citation>
    <scope>NUCLEOTIDE SEQUENCE [LARGE SCALE GENOMIC DNA]</scope>
    <source>
        <strain evidence="1">214</strain>
    </source>
</reference>
<gene>
    <name evidence="1" type="ORF">SLEP1_g54030</name>
</gene>
<organism evidence="1 2">
    <name type="scientific">Rubroshorea leprosula</name>
    <dbReference type="NCBI Taxonomy" id="152421"/>
    <lineage>
        <taxon>Eukaryota</taxon>
        <taxon>Viridiplantae</taxon>
        <taxon>Streptophyta</taxon>
        <taxon>Embryophyta</taxon>
        <taxon>Tracheophyta</taxon>
        <taxon>Spermatophyta</taxon>
        <taxon>Magnoliopsida</taxon>
        <taxon>eudicotyledons</taxon>
        <taxon>Gunneridae</taxon>
        <taxon>Pentapetalae</taxon>
        <taxon>rosids</taxon>
        <taxon>malvids</taxon>
        <taxon>Malvales</taxon>
        <taxon>Dipterocarpaceae</taxon>
        <taxon>Rubroshorea</taxon>
    </lineage>
</organism>
<evidence type="ECO:0000313" key="2">
    <source>
        <dbReference type="Proteomes" id="UP001054252"/>
    </source>
</evidence>
<dbReference type="Proteomes" id="UP001054252">
    <property type="component" value="Unassembled WGS sequence"/>
</dbReference>
<keyword evidence="2" id="KW-1185">Reference proteome</keyword>
<proteinExistence type="predicted"/>
<protein>
    <submittedName>
        <fullName evidence="1">Uncharacterized protein</fullName>
    </submittedName>
</protein>
<dbReference type="EMBL" id="BPVZ01000221">
    <property type="protein sequence ID" value="GKV47103.1"/>
    <property type="molecule type" value="Genomic_DNA"/>
</dbReference>
<name>A0AAV5ME15_9ROSI</name>
<comment type="caution">
    <text evidence="1">The sequence shown here is derived from an EMBL/GenBank/DDBJ whole genome shotgun (WGS) entry which is preliminary data.</text>
</comment>
<dbReference type="AlphaFoldDB" id="A0AAV5ME15"/>
<accession>A0AAV5ME15</accession>